<dbReference type="Proteomes" id="UP000477070">
    <property type="component" value="Unassembled WGS sequence"/>
</dbReference>
<reference evidence="3 4" key="2">
    <citation type="journal article" date="2016" name="Infect. Immun.">
        <title>Helicobacter saguini, a Novel Helicobacter Isolated from Cotton-Top Tamarins with Ulcerative Colitis, Has Proinflammatory Properties and Induces Typhlocolitis and Dysplasia in Gnotobiotic IL-10-/- Mice.</title>
        <authorList>
            <person name="Shen Z."/>
            <person name="Mannion A."/>
            <person name="Whary M.T."/>
            <person name="Muthupalani S."/>
            <person name="Sheh A."/>
            <person name="Feng Y."/>
            <person name="Gong G."/>
            <person name="Vandamme P."/>
            <person name="Holcombe H.R."/>
            <person name="Paster B.J."/>
            <person name="Fox J.G."/>
        </authorList>
    </citation>
    <scope>NUCLEOTIDE SEQUENCE [LARGE SCALE GENOMIC DNA]</scope>
    <source>
        <strain evidence="3 4">MIT 97-6194</strain>
    </source>
</reference>
<dbReference type="Proteomes" id="UP000029714">
    <property type="component" value="Unassembled WGS sequence"/>
</dbReference>
<dbReference type="SMART" id="SM00867">
    <property type="entry name" value="YceI"/>
    <property type="match status" value="1"/>
</dbReference>
<dbReference type="Gene3D" id="2.40.128.110">
    <property type="entry name" value="Lipid/polyisoprenoid-binding, YceI-like"/>
    <property type="match status" value="1"/>
</dbReference>
<dbReference type="Pfam" id="PF04264">
    <property type="entry name" value="YceI"/>
    <property type="match status" value="1"/>
</dbReference>
<reference evidence="3 4" key="1">
    <citation type="journal article" date="2014" name="Genome Announc.">
        <title>Draft genome sequences of eight enterohepatic helicobacter species isolated from both laboratory and wild rodents.</title>
        <authorList>
            <person name="Sheh A."/>
            <person name="Shen Z."/>
            <person name="Fox J.G."/>
        </authorList>
    </citation>
    <scope>NUCLEOTIDE SEQUENCE [LARGE SCALE GENOMIC DNA]</scope>
    <source>
        <strain evidence="3 4">MIT 97-6194</strain>
    </source>
</reference>
<gene>
    <name evidence="2" type="ORF">DCO61_00735</name>
    <name evidence="3" type="ORF">LS64_000460</name>
</gene>
<comment type="caution">
    <text evidence="3">The sequence shown here is derived from an EMBL/GenBank/DDBJ whole genome shotgun (WGS) entry which is preliminary data.</text>
</comment>
<dbReference type="RefSeq" id="WP_034569627.1">
    <property type="nucleotide sequence ID" value="NZ_JRMP02000001.1"/>
</dbReference>
<dbReference type="STRING" id="1548018.LS64_01380"/>
<evidence type="ECO:0000313" key="4">
    <source>
        <dbReference type="Proteomes" id="UP000029714"/>
    </source>
</evidence>
<name>A0A347VR04_9HELI</name>
<dbReference type="PANTHER" id="PTHR34406:SF1">
    <property type="entry name" value="PROTEIN YCEI"/>
    <property type="match status" value="1"/>
</dbReference>
<dbReference type="EMBL" id="JRMP02000001">
    <property type="protein sequence ID" value="TLD95873.1"/>
    <property type="molecule type" value="Genomic_DNA"/>
</dbReference>
<dbReference type="SUPFAM" id="SSF101874">
    <property type="entry name" value="YceI-like"/>
    <property type="match status" value="1"/>
</dbReference>
<evidence type="ECO:0000313" key="3">
    <source>
        <dbReference type="EMBL" id="TLD95873.1"/>
    </source>
</evidence>
<reference evidence="2 5" key="4">
    <citation type="submission" date="2019-12" db="EMBL/GenBank/DDBJ databases">
        <title>Multi-Generational Helicobacter saguini Isolates.</title>
        <authorList>
            <person name="Mannion A."/>
            <person name="Shen Z."/>
            <person name="Fox J.G."/>
        </authorList>
    </citation>
    <scope>NUCLEOTIDE SEQUENCE [LARGE SCALE GENOMIC DNA]</scope>
    <source>
        <strain evidence="2">16-048</strain>
        <strain evidence="5">16-048 (F4)</strain>
    </source>
</reference>
<dbReference type="EMBL" id="QBIU01000001">
    <property type="protein sequence ID" value="MWV68593.1"/>
    <property type="molecule type" value="Genomic_DNA"/>
</dbReference>
<organism evidence="3 4">
    <name type="scientific">Helicobacter saguini</name>
    <dbReference type="NCBI Taxonomy" id="1548018"/>
    <lineage>
        <taxon>Bacteria</taxon>
        <taxon>Pseudomonadati</taxon>
        <taxon>Campylobacterota</taxon>
        <taxon>Epsilonproteobacteria</taxon>
        <taxon>Campylobacterales</taxon>
        <taxon>Helicobacteraceae</taxon>
        <taxon>Helicobacter</taxon>
    </lineage>
</organism>
<dbReference type="InterPro" id="IPR007372">
    <property type="entry name" value="Lipid/polyisoprenoid-bd_YceI"/>
</dbReference>
<accession>A0A347VR04</accession>
<keyword evidence="4" id="KW-1185">Reference proteome</keyword>
<reference evidence="3" key="3">
    <citation type="submission" date="2018-04" db="EMBL/GenBank/DDBJ databases">
        <authorList>
            <person name="Sheh A."/>
            <person name="Shen Z."/>
            <person name="Mannion A.J."/>
            <person name="Fox J.G."/>
        </authorList>
    </citation>
    <scope>NUCLEOTIDE SEQUENCE</scope>
    <source>
        <strain evidence="3">MIT 97-6194</strain>
    </source>
</reference>
<feature type="domain" description="Lipid/polyisoprenoid-binding YceI-like" evidence="1">
    <location>
        <begin position="52"/>
        <end position="201"/>
    </location>
</feature>
<evidence type="ECO:0000313" key="2">
    <source>
        <dbReference type="EMBL" id="MWV68593.1"/>
    </source>
</evidence>
<dbReference type="OrthoDB" id="5320699at2"/>
<dbReference type="PANTHER" id="PTHR34406">
    <property type="entry name" value="PROTEIN YCEI"/>
    <property type="match status" value="1"/>
</dbReference>
<dbReference type="AlphaFoldDB" id="A0A347VR04"/>
<dbReference type="InterPro" id="IPR036761">
    <property type="entry name" value="TTHA0802/YceI-like_sf"/>
</dbReference>
<protein>
    <submittedName>
        <fullName evidence="3">YceI family protein</fullName>
    </submittedName>
</protein>
<proteinExistence type="predicted"/>
<evidence type="ECO:0000313" key="5">
    <source>
        <dbReference type="Proteomes" id="UP000477070"/>
    </source>
</evidence>
<sequence>MKKIVGILAVILVFGFGGIALSGSSLKKLDKSQNAVFTLDSKLLDSNMQGKMYKIKKDSIIAFSTKKFGFVGVDGIFRRFGGLLMLSESGEILQLVGEIAIDSVFSDSDGRDKHLLNSDYFDSEKFPRGSFKMRSFNAENAELKGILTLHGISREIVFKSNLDSKNLTLNLESQINIKDFNMKGSSMSSDKVKIIIETKWE</sequence>
<evidence type="ECO:0000259" key="1">
    <source>
        <dbReference type="SMART" id="SM00867"/>
    </source>
</evidence>